<feature type="transmembrane region" description="Helical" evidence="7">
    <location>
        <begin position="199"/>
        <end position="216"/>
    </location>
</feature>
<dbReference type="PANTHER" id="PTHR33406:SF6">
    <property type="entry name" value="MEMBRANE PROTEIN YDGH-RELATED"/>
    <property type="match status" value="1"/>
</dbReference>
<evidence type="ECO:0000256" key="2">
    <source>
        <dbReference type="ARBA" id="ARBA00010157"/>
    </source>
</evidence>
<feature type="transmembrane region" description="Helical" evidence="7">
    <location>
        <begin position="597"/>
        <end position="619"/>
    </location>
</feature>
<dbReference type="InterPro" id="IPR004869">
    <property type="entry name" value="MMPL_dom"/>
</dbReference>
<evidence type="ECO:0000256" key="6">
    <source>
        <dbReference type="ARBA" id="ARBA00023136"/>
    </source>
</evidence>
<dbReference type="SUPFAM" id="SSF82866">
    <property type="entry name" value="Multidrug efflux transporter AcrB transmembrane domain"/>
    <property type="match status" value="2"/>
</dbReference>
<feature type="transmembrane region" description="Helical" evidence="7">
    <location>
        <begin position="27"/>
        <end position="44"/>
    </location>
</feature>
<feature type="transmembrane region" description="Helical" evidence="7">
    <location>
        <begin position="541"/>
        <end position="560"/>
    </location>
</feature>
<protein>
    <submittedName>
        <fullName evidence="9">MMPL family transporter</fullName>
    </submittedName>
</protein>
<evidence type="ECO:0000313" key="9">
    <source>
        <dbReference type="EMBL" id="GAA0356023.1"/>
    </source>
</evidence>
<evidence type="ECO:0000256" key="3">
    <source>
        <dbReference type="ARBA" id="ARBA00022475"/>
    </source>
</evidence>
<dbReference type="InterPro" id="IPR000731">
    <property type="entry name" value="SSD"/>
</dbReference>
<feature type="transmembrane region" description="Helical" evidence="7">
    <location>
        <begin position="674"/>
        <end position="694"/>
    </location>
</feature>
<feature type="transmembrane region" description="Helical" evidence="7">
    <location>
        <begin position="255"/>
        <end position="278"/>
    </location>
</feature>
<feature type="domain" description="SSD" evidence="8">
    <location>
        <begin position="222"/>
        <end position="353"/>
    </location>
</feature>
<reference evidence="9 10" key="1">
    <citation type="journal article" date="2019" name="Int. J. Syst. Evol. Microbiol.">
        <title>The Global Catalogue of Microorganisms (GCM) 10K type strain sequencing project: providing services to taxonomists for standard genome sequencing and annotation.</title>
        <authorList>
            <consortium name="The Broad Institute Genomics Platform"/>
            <consortium name="The Broad Institute Genome Sequencing Center for Infectious Disease"/>
            <person name="Wu L."/>
            <person name="Ma J."/>
        </authorList>
    </citation>
    <scope>NUCLEOTIDE SEQUENCE [LARGE SCALE GENOMIC DNA]</scope>
    <source>
        <strain evidence="9 10">JCM 3146</strain>
    </source>
</reference>
<evidence type="ECO:0000313" key="10">
    <source>
        <dbReference type="Proteomes" id="UP001501822"/>
    </source>
</evidence>
<evidence type="ECO:0000256" key="7">
    <source>
        <dbReference type="SAM" id="Phobius"/>
    </source>
</evidence>
<dbReference type="Proteomes" id="UP001501822">
    <property type="component" value="Unassembled WGS sequence"/>
</dbReference>
<evidence type="ECO:0000256" key="1">
    <source>
        <dbReference type="ARBA" id="ARBA00004651"/>
    </source>
</evidence>
<feature type="transmembrane region" description="Helical" evidence="7">
    <location>
        <begin position="223"/>
        <end position="243"/>
    </location>
</feature>
<keyword evidence="5 7" id="KW-1133">Transmembrane helix</keyword>
<feature type="transmembrane region" description="Helical" evidence="7">
    <location>
        <begin position="332"/>
        <end position="359"/>
    </location>
</feature>
<dbReference type="Gene3D" id="1.20.1640.10">
    <property type="entry name" value="Multidrug efflux transporter AcrB transmembrane domain"/>
    <property type="match status" value="2"/>
</dbReference>
<evidence type="ECO:0000259" key="8">
    <source>
        <dbReference type="PROSITE" id="PS50156"/>
    </source>
</evidence>
<keyword evidence="10" id="KW-1185">Reference proteome</keyword>
<dbReference type="PANTHER" id="PTHR33406">
    <property type="entry name" value="MEMBRANE PROTEIN MJ1562-RELATED"/>
    <property type="match status" value="1"/>
</dbReference>
<dbReference type="InterPro" id="IPR050545">
    <property type="entry name" value="Mycobact_MmpL"/>
</dbReference>
<feature type="domain" description="SSD" evidence="8">
    <location>
        <begin position="560"/>
        <end position="700"/>
    </location>
</feature>
<feature type="transmembrane region" description="Helical" evidence="7">
    <location>
        <begin position="299"/>
        <end position="320"/>
    </location>
</feature>
<dbReference type="EMBL" id="BAAABM010000047">
    <property type="protein sequence ID" value="GAA0356023.1"/>
    <property type="molecule type" value="Genomic_DNA"/>
</dbReference>
<gene>
    <name evidence="9" type="ORF">GCM10010151_52060</name>
</gene>
<comment type="similarity">
    <text evidence="2">Belongs to the resistance-nodulation-cell division (RND) (TC 2.A.6) family. MmpL subfamily.</text>
</comment>
<evidence type="ECO:0000256" key="4">
    <source>
        <dbReference type="ARBA" id="ARBA00022692"/>
    </source>
</evidence>
<proteinExistence type="inferred from homology"/>
<dbReference type="Pfam" id="PF03176">
    <property type="entry name" value="MMPL"/>
    <property type="match status" value="2"/>
</dbReference>
<comment type="caution">
    <text evidence="9">The sequence shown here is derived from an EMBL/GenBank/DDBJ whole genome shotgun (WGS) entry which is preliminary data.</text>
</comment>
<keyword evidence="3" id="KW-1003">Cell membrane</keyword>
<dbReference type="PROSITE" id="PS50156">
    <property type="entry name" value="SSD"/>
    <property type="match status" value="2"/>
</dbReference>
<accession>A0ABN0X612</accession>
<comment type="subcellular location">
    <subcellularLocation>
        <location evidence="1">Cell membrane</location>
        <topology evidence="1">Multi-pass membrane protein</topology>
    </subcellularLocation>
</comment>
<feature type="transmembrane region" description="Helical" evidence="7">
    <location>
        <begin position="386"/>
        <end position="406"/>
    </location>
</feature>
<organism evidence="9 10">
    <name type="scientific">Actinoallomurus spadix</name>
    <dbReference type="NCBI Taxonomy" id="79912"/>
    <lineage>
        <taxon>Bacteria</taxon>
        <taxon>Bacillati</taxon>
        <taxon>Actinomycetota</taxon>
        <taxon>Actinomycetes</taxon>
        <taxon>Streptosporangiales</taxon>
        <taxon>Thermomonosporaceae</taxon>
        <taxon>Actinoallomurus</taxon>
    </lineage>
</organism>
<keyword evidence="6 7" id="KW-0472">Membrane</keyword>
<sequence>MRYSKTLYEGEPPVFGWLGRGVVRHPWWTIVAWLVAAAVLVVFAPKLTTKSDQQAFLPKKYESVAASTLAEKAFPSGDQKVSRQMVVVKRSDGGPLTGADQQKIGEAAKAIQAKAIPGVQQVATDPKTTLSQNHKVQLIVVGLPNGFDSKTQKTGQDAVKQVRDVTAAQLKGSGLAYGVAGDFASSLDNEKSNQQTMELIGLATIVLIITLILIIFRSPIAAFLPIIVIVLVSQVANAVTAFIGKAFDLSFDEGFNVIILVVLYGIGTDYILFLLFRYRERLRAGDDKKTAMITSVERVGEAIASAAGAVIAAFIVLVLASFKAFGSLGPQLAIAVAVMFVTSLTLVPAIVSLLGRFVFWPSKAWKKEPKPGLWVKIGNGVGRRPVAAALASGIVLVALAAGALAFKADYDFQAAAPQNTESAKAMKDLRASLPSGLTAPTEVYVQGSGPLDKTAVSKFDRTLAGAKGVGQVAPPQFSQDGSVAKITVILKLNPNSNEAISLVKGPFRDVAHQNAPPGTKVLVGGTTAAFADINTVNNRDLSVILPVAVLLIGLILALLLRALVAPIYLVIAVLLGFTATLGATVGVFQGAEGKSGLMFQLPIILYLFVLAIGTDYNILMIARLREEAQEGHDPRRAAALGIQHAGPTVAAAGVILAGTFGALTLSPDSMSAEIGFGVAIGILLSAFVMSAFFVPSITALLGHKAWWPGHGDAVRRRDEPPAAEPYDLVDRPV</sequence>
<feature type="transmembrane region" description="Helical" evidence="7">
    <location>
        <begin position="640"/>
        <end position="662"/>
    </location>
</feature>
<evidence type="ECO:0000256" key="5">
    <source>
        <dbReference type="ARBA" id="ARBA00022989"/>
    </source>
</evidence>
<feature type="transmembrane region" description="Helical" evidence="7">
    <location>
        <begin position="567"/>
        <end position="591"/>
    </location>
</feature>
<keyword evidence="4 7" id="KW-0812">Transmembrane</keyword>
<name>A0ABN0X612_9ACTN</name>